<evidence type="ECO:0000313" key="3">
    <source>
        <dbReference type="Proteomes" id="UP000277580"/>
    </source>
</evidence>
<keyword evidence="3" id="KW-1185">Reference proteome</keyword>
<evidence type="ECO:0000313" key="2">
    <source>
        <dbReference type="EMBL" id="RPB10090.1"/>
    </source>
</evidence>
<gene>
    <name evidence="2" type="ORF">P167DRAFT_471083</name>
</gene>
<dbReference type="EMBL" id="ML119145">
    <property type="protein sequence ID" value="RPB10090.1"/>
    <property type="molecule type" value="Genomic_DNA"/>
</dbReference>
<dbReference type="InterPro" id="IPR053203">
    <property type="entry name" value="Cisplatin_resist-associated"/>
</dbReference>
<reference evidence="2 3" key="1">
    <citation type="journal article" date="2018" name="Nat. Ecol. Evol.">
        <title>Pezizomycetes genomes reveal the molecular basis of ectomycorrhizal truffle lifestyle.</title>
        <authorList>
            <person name="Murat C."/>
            <person name="Payen T."/>
            <person name="Noel B."/>
            <person name="Kuo A."/>
            <person name="Morin E."/>
            <person name="Chen J."/>
            <person name="Kohler A."/>
            <person name="Krizsan K."/>
            <person name="Balestrini R."/>
            <person name="Da Silva C."/>
            <person name="Montanini B."/>
            <person name="Hainaut M."/>
            <person name="Levati E."/>
            <person name="Barry K.W."/>
            <person name="Belfiori B."/>
            <person name="Cichocki N."/>
            <person name="Clum A."/>
            <person name="Dockter R.B."/>
            <person name="Fauchery L."/>
            <person name="Guy J."/>
            <person name="Iotti M."/>
            <person name="Le Tacon F."/>
            <person name="Lindquist E.A."/>
            <person name="Lipzen A."/>
            <person name="Malagnac F."/>
            <person name="Mello A."/>
            <person name="Molinier V."/>
            <person name="Miyauchi S."/>
            <person name="Poulain J."/>
            <person name="Riccioni C."/>
            <person name="Rubini A."/>
            <person name="Sitrit Y."/>
            <person name="Splivallo R."/>
            <person name="Traeger S."/>
            <person name="Wang M."/>
            <person name="Zifcakova L."/>
            <person name="Wipf D."/>
            <person name="Zambonelli A."/>
            <person name="Paolocci F."/>
            <person name="Nowrousian M."/>
            <person name="Ottonello S."/>
            <person name="Baldrian P."/>
            <person name="Spatafora J.W."/>
            <person name="Henrissat B."/>
            <person name="Nagy L.G."/>
            <person name="Aury J.M."/>
            <person name="Wincker P."/>
            <person name="Grigoriev I.V."/>
            <person name="Bonfante P."/>
            <person name="Martin F.M."/>
        </authorList>
    </citation>
    <scope>NUCLEOTIDE SEQUENCE [LARGE SCALE GENOMIC DNA]</scope>
    <source>
        <strain evidence="2 3">CCBAS932</strain>
    </source>
</reference>
<dbReference type="OrthoDB" id="2537432at2759"/>
<evidence type="ECO:0000256" key="1">
    <source>
        <dbReference type="SAM" id="MobiDB-lite"/>
    </source>
</evidence>
<dbReference type="PANTHER" id="PTHR34693">
    <property type="entry name" value="PROTEIN PAR32"/>
    <property type="match status" value="1"/>
</dbReference>
<dbReference type="InterPro" id="IPR022024">
    <property type="entry name" value="DUF3602"/>
</dbReference>
<dbReference type="PANTHER" id="PTHR34693:SF3">
    <property type="match status" value="1"/>
</dbReference>
<accession>A0A3N4KHW5</accession>
<sequence length="94" mass="9406">TETVSHGRGGQGNIGPDQTEYTDGAIRRAGDPAASGAAYSGGRGGAGNIGSPRQEAVATGRDDDIIPDAARLSVNPEEAHHTGRGGEGNVITPK</sequence>
<protein>
    <submittedName>
        <fullName evidence="2">Uncharacterized protein</fullName>
    </submittedName>
</protein>
<feature type="non-terminal residue" evidence="2">
    <location>
        <position position="1"/>
    </location>
</feature>
<proteinExistence type="predicted"/>
<feature type="non-terminal residue" evidence="2">
    <location>
        <position position="94"/>
    </location>
</feature>
<organism evidence="2 3">
    <name type="scientific">Morchella conica CCBAS932</name>
    <dbReference type="NCBI Taxonomy" id="1392247"/>
    <lineage>
        <taxon>Eukaryota</taxon>
        <taxon>Fungi</taxon>
        <taxon>Dikarya</taxon>
        <taxon>Ascomycota</taxon>
        <taxon>Pezizomycotina</taxon>
        <taxon>Pezizomycetes</taxon>
        <taxon>Pezizales</taxon>
        <taxon>Morchellaceae</taxon>
        <taxon>Morchella</taxon>
    </lineage>
</organism>
<dbReference type="Proteomes" id="UP000277580">
    <property type="component" value="Unassembled WGS sequence"/>
</dbReference>
<dbReference type="InParanoid" id="A0A3N4KHW5"/>
<dbReference type="Pfam" id="PF12223">
    <property type="entry name" value="DUF3602"/>
    <property type="match status" value="1"/>
</dbReference>
<name>A0A3N4KHW5_9PEZI</name>
<feature type="compositionally biased region" description="Gly residues" evidence="1">
    <location>
        <begin position="39"/>
        <end position="48"/>
    </location>
</feature>
<dbReference type="AlphaFoldDB" id="A0A3N4KHW5"/>
<feature type="region of interest" description="Disordered" evidence="1">
    <location>
        <begin position="1"/>
        <end position="94"/>
    </location>
</feature>